<dbReference type="EMBL" id="LJSK01000065">
    <property type="protein sequence ID" value="KPI88019.1"/>
    <property type="molecule type" value="Genomic_DNA"/>
</dbReference>
<feature type="chain" id="PRO_5005857243" description="Membrane-associated protein" evidence="3">
    <location>
        <begin position="39"/>
        <end position="476"/>
    </location>
</feature>
<dbReference type="AlphaFoldDB" id="A0A0N0P6U3"/>
<keyword evidence="2" id="KW-1133">Transmembrane helix</keyword>
<dbReference type="Proteomes" id="UP000038009">
    <property type="component" value="Unassembled WGS sequence"/>
</dbReference>
<gene>
    <name evidence="4" type="ORF">ABL78_2895</name>
</gene>
<keyword evidence="2" id="KW-0472">Membrane</keyword>
<evidence type="ECO:0000313" key="4">
    <source>
        <dbReference type="EMBL" id="KPI88019.1"/>
    </source>
</evidence>
<proteinExistence type="predicted"/>
<keyword evidence="3" id="KW-0732">Signal</keyword>
<evidence type="ECO:0000256" key="3">
    <source>
        <dbReference type="SAM" id="SignalP"/>
    </source>
</evidence>
<feature type="compositionally biased region" description="Polar residues" evidence="1">
    <location>
        <begin position="334"/>
        <end position="343"/>
    </location>
</feature>
<keyword evidence="5" id="KW-1185">Reference proteome</keyword>
<evidence type="ECO:0000256" key="2">
    <source>
        <dbReference type="SAM" id="Phobius"/>
    </source>
</evidence>
<feature type="compositionally biased region" description="Low complexity" evidence="1">
    <location>
        <begin position="235"/>
        <end position="251"/>
    </location>
</feature>
<feature type="compositionally biased region" description="Low complexity" evidence="1">
    <location>
        <begin position="323"/>
        <end position="333"/>
    </location>
</feature>
<feature type="transmembrane region" description="Helical" evidence="2">
    <location>
        <begin position="278"/>
        <end position="301"/>
    </location>
</feature>
<comment type="caution">
    <text evidence="4">The sequence shown here is derived from an EMBL/GenBank/DDBJ whole genome shotgun (WGS) entry which is preliminary data.</text>
</comment>
<dbReference type="OMA" id="WIDAYET"/>
<feature type="region of interest" description="Disordered" evidence="1">
    <location>
        <begin position="235"/>
        <end position="274"/>
    </location>
</feature>
<dbReference type="PANTHER" id="PTHR35613:SF2">
    <property type="entry name" value="C-TYPE LECTIN DOMAIN-CONTAINING PROTEIN"/>
    <property type="match status" value="1"/>
</dbReference>
<reference evidence="4 5" key="1">
    <citation type="journal article" date="2015" name="PLoS Pathog.">
        <title>Leptomonas seymouri: Adaptations to the Dixenous Life Cycle Analyzed by Genome Sequencing, Transcriptome Profiling and Co-infection with Leishmania donovani.</title>
        <authorList>
            <person name="Kraeva N."/>
            <person name="Butenko A."/>
            <person name="Hlavacova J."/>
            <person name="Kostygov A."/>
            <person name="Myskova J."/>
            <person name="Grybchuk D."/>
            <person name="Lestinova T."/>
            <person name="Votypka J."/>
            <person name="Volf P."/>
            <person name="Opperdoes F."/>
            <person name="Flegontov P."/>
            <person name="Lukes J."/>
            <person name="Yurchenko V."/>
        </authorList>
    </citation>
    <scope>NUCLEOTIDE SEQUENCE [LARGE SCALE GENOMIC DNA]</scope>
    <source>
        <strain evidence="4 5">ATCC 30220</strain>
    </source>
</reference>
<dbReference type="OrthoDB" id="266485at2759"/>
<dbReference type="VEuPathDB" id="TriTrypDB:Lsey_0065_0170"/>
<sequence>MLYVRRGFCSGLRDAKTSYVVTALAALLFLSVALPSSATPNSYDINEVALVASPSSTFPTYGTSTIACSSIGGVLIPDTTNAMHNKIKTLMIGYSSVDAFFAYLGGSTSLSPNCPVGVASIECVWRWDVGRYSNGNAVPFYIGNFHAYVPGYGGLQGSRPVDISMMYWLRSDRNEVIFPGYLYGTHIMMMRMSLNSIPSWIDALHSRYLYADVAPLLPQNVYVACLMVISTTTTTTEKPHSSSSSMTEPPSVTNTTSSEEPLTVSPTDPRSETKETNIGMWAGIGAAIGAVIIISVVLLVCCSRKSCCGSEEPITAGARRRSTSQTASSGTAGDNKSTHSSLDSCEDMQDGSERSFKVDGYSAAKKSRPAASNFSTTELTWLAASDVIAVDLPASAPPPYTAPFCMVPLPETSVIAINPADSARPGGAQIANSSAPVVHPTLHEEDLSYNGDSPDTVQSTASMRWMRRNRKVSFVE</sequence>
<keyword evidence="2" id="KW-0812">Transmembrane</keyword>
<feature type="region of interest" description="Disordered" evidence="1">
    <location>
        <begin position="313"/>
        <end position="353"/>
    </location>
</feature>
<feature type="signal peptide" evidence="3">
    <location>
        <begin position="1"/>
        <end position="38"/>
    </location>
</feature>
<evidence type="ECO:0000256" key="1">
    <source>
        <dbReference type="SAM" id="MobiDB-lite"/>
    </source>
</evidence>
<organism evidence="4 5">
    <name type="scientific">Leptomonas seymouri</name>
    <dbReference type="NCBI Taxonomy" id="5684"/>
    <lineage>
        <taxon>Eukaryota</taxon>
        <taxon>Discoba</taxon>
        <taxon>Euglenozoa</taxon>
        <taxon>Kinetoplastea</taxon>
        <taxon>Metakinetoplastina</taxon>
        <taxon>Trypanosomatida</taxon>
        <taxon>Trypanosomatidae</taxon>
        <taxon>Leishmaniinae</taxon>
        <taxon>Leptomonas</taxon>
    </lineage>
</organism>
<dbReference type="PANTHER" id="PTHR35613">
    <property type="entry name" value="C-TYPE LECTIN DOMAIN-CONTAINING PROTEIN"/>
    <property type="match status" value="1"/>
</dbReference>
<protein>
    <recommendedName>
        <fullName evidence="6">Membrane-associated protein</fullName>
    </recommendedName>
</protein>
<accession>A0A0N0P6U3</accession>
<evidence type="ECO:0008006" key="6">
    <source>
        <dbReference type="Google" id="ProtNLM"/>
    </source>
</evidence>
<dbReference type="Pfam" id="PF16825">
    <property type="entry name" value="DUF5075"/>
    <property type="match status" value="1"/>
</dbReference>
<dbReference type="InterPro" id="IPR031797">
    <property type="entry name" value="DUF5075"/>
</dbReference>
<evidence type="ECO:0000313" key="5">
    <source>
        <dbReference type="Proteomes" id="UP000038009"/>
    </source>
</evidence>
<feature type="compositionally biased region" description="Polar residues" evidence="1">
    <location>
        <begin position="252"/>
        <end position="268"/>
    </location>
</feature>
<name>A0A0N0P6U3_LEPSE</name>